<comment type="caution">
    <text evidence="12">The sequence shown here is derived from an EMBL/GenBank/DDBJ whole genome shotgun (WGS) entry which is preliminary data.</text>
</comment>
<evidence type="ECO:0000313" key="14">
    <source>
        <dbReference type="Proteomes" id="UP000236546"/>
    </source>
</evidence>
<keyword evidence="5 10" id="KW-0732">Signal</keyword>
<comment type="catalytic activity">
    <reaction evidence="1 10">
        <text>Endohydrolysis of beta-(1-&gt;4)-linkages between D-glucosamine residues in a partly acetylated chitosan.</text>
        <dbReference type="EC" id="3.2.1.132"/>
    </reaction>
</comment>
<dbReference type="EMBL" id="MTYH01000015">
    <property type="protein sequence ID" value="PNP46548.1"/>
    <property type="molecule type" value="Genomic_DNA"/>
</dbReference>
<dbReference type="GO" id="GO:0016977">
    <property type="term" value="F:chitosanase activity"/>
    <property type="evidence" value="ECO:0007669"/>
    <property type="project" value="UniProtKB-EC"/>
</dbReference>
<name>A0A0W7VCU9_9HYPO</name>
<evidence type="ECO:0000313" key="12">
    <source>
        <dbReference type="EMBL" id="PON21956.1"/>
    </source>
</evidence>
<dbReference type="GO" id="GO:0005576">
    <property type="term" value="C:extracellular region"/>
    <property type="evidence" value="ECO:0007669"/>
    <property type="project" value="UniProtKB-SubCell"/>
</dbReference>
<dbReference type="PANTHER" id="PTHR42061">
    <property type="entry name" value="ENDO-CHITOSANASE"/>
    <property type="match status" value="1"/>
</dbReference>
<dbReference type="Proteomes" id="UP000054821">
    <property type="component" value="Unassembled WGS sequence"/>
</dbReference>
<evidence type="ECO:0000256" key="2">
    <source>
        <dbReference type="ARBA" id="ARBA00004613"/>
    </source>
</evidence>
<evidence type="ECO:0000256" key="7">
    <source>
        <dbReference type="ARBA" id="ARBA00023277"/>
    </source>
</evidence>
<dbReference type="GO" id="GO:0000272">
    <property type="term" value="P:polysaccharide catabolic process"/>
    <property type="evidence" value="ECO:0007669"/>
    <property type="project" value="UniProtKB-KW"/>
</dbReference>
<evidence type="ECO:0000256" key="3">
    <source>
        <dbReference type="ARBA" id="ARBA00007799"/>
    </source>
</evidence>
<evidence type="ECO:0000256" key="1">
    <source>
        <dbReference type="ARBA" id="ARBA00000405"/>
    </source>
</evidence>
<dbReference type="GeneID" id="29989589"/>
<comment type="function">
    <text evidence="10">Chitosanase catalyzing the endo-type cleavage of chitosan, the deacylated form of chitin. Chitosanase may be crucial in the degradation of the deacetylated portion of chitin in the fungal cell wall.</text>
</comment>
<evidence type="ECO:0000256" key="4">
    <source>
        <dbReference type="ARBA" id="ARBA00022525"/>
    </source>
</evidence>
<proteinExistence type="inferred from homology"/>
<evidence type="ECO:0000313" key="13">
    <source>
        <dbReference type="Proteomes" id="UP000054821"/>
    </source>
</evidence>
<feature type="signal peptide" evidence="10">
    <location>
        <begin position="1"/>
        <end position="18"/>
    </location>
</feature>
<dbReference type="STRING" id="398673.A0A0W7VCU9"/>
<keyword evidence="8 10" id="KW-0326">Glycosidase</keyword>
<evidence type="ECO:0000256" key="5">
    <source>
        <dbReference type="ARBA" id="ARBA00022729"/>
    </source>
</evidence>
<evidence type="ECO:0000256" key="9">
    <source>
        <dbReference type="ARBA" id="ARBA00023326"/>
    </source>
</evidence>
<reference evidence="12 13" key="1">
    <citation type="journal article" date="2016" name="Genome Announc.">
        <title>Draft Whole-Genome Sequence of Trichoderma gamsii T6085, a Promising Biocontrol Agent of Fusarium Head Blight on Wheat.</title>
        <authorList>
            <person name="Baroncelli R."/>
            <person name="Zapparata A."/>
            <person name="Piaggeschi G."/>
            <person name="Sarrocco S."/>
            <person name="Vannacci G."/>
        </authorList>
    </citation>
    <scope>NUCLEOTIDE SEQUENCE [LARGE SCALE GENOMIC DNA]</scope>
    <source>
        <strain evidence="12 13">T6085</strain>
    </source>
</reference>
<evidence type="ECO:0000256" key="10">
    <source>
        <dbReference type="RuleBase" id="RU361208"/>
    </source>
</evidence>
<dbReference type="RefSeq" id="XP_018657290.1">
    <property type="nucleotide sequence ID" value="XM_018809506.1"/>
</dbReference>
<dbReference type="EC" id="3.2.1.132" evidence="10"/>
<accession>A0A0W7VCU9</accession>
<evidence type="ECO:0000256" key="6">
    <source>
        <dbReference type="ARBA" id="ARBA00022801"/>
    </source>
</evidence>
<comment type="subcellular location">
    <subcellularLocation>
        <location evidence="2 10">Secreted</location>
    </subcellularLocation>
</comment>
<dbReference type="AlphaFoldDB" id="A0A0W7VCU9"/>
<gene>
    <name evidence="12" type="ORF">TGAM01_v209212</name>
    <name evidence="11" type="ORF">TGAMA5MH_02006</name>
</gene>
<keyword evidence="7" id="KW-0119">Carbohydrate metabolism</keyword>
<dbReference type="InterPro" id="IPR009939">
    <property type="entry name" value="Chitosanase_fungal"/>
</dbReference>
<evidence type="ECO:0000256" key="8">
    <source>
        <dbReference type="ARBA" id="ARBA00023295"/>
    </source>
</evidence>
<keyword evidence="6 10" id="KW-0378">Hydrolase</keyword>
<comment type="similarity">
    <text evidence="3 10">Belongs to the glycosyl hydrolase 75 family.</text>
</comment>
<reference evidence="12" key="3">
    <citation type="submission" date="2017-08" db="EMBL/GenBank/DDBJ databases">
        <title>Trichoderma gamsii strain T6085, whole genome shotgun sequencing project.</title>
        <authorList>
            <person name="Baroncelli R."/>
        </authorList>
    </citation>
    <scope>NUCLEOTIDE SEQUENCE</scope>
    <source>
        <strain evidence="12">T6085</strain>
    </source>
</reference>
<feature type="chain" id="PRO_5014484319" description="Endo-chitosanase" evidence="10">
    <location>
        <begin position="19"/>
        <end position="234"/>
    </location>
</feature>
<keyword evidence="4" id="KW-0964">Secreted</keyword>
<sequence length="234" mass="23801">MLPSVLLGVATFGTAASAFSLPANLKTIYNNHKSGTCSNKLSGTFSGGAVYCGDISGAIFLKGSSGNYDNMDIDCDGANNSAGACANDPSGQSETAFKDTVQTFGISDLDANIHPYVVFGNEGGSPSFNPSPSMKPLSVMAIVCNNQVFYGIWGDTNGGTSTGEASLALGKLCFPNDGLSGDNGHDPKDVLFIGFTGSGAVPGKSGANWAAKNTNDFENSIKALGDKLVAGLKA</sequence>
<organism evidence="12 13">
    <name type="scientific">Trichoderma gamsii</name>
    <dbReference type="NCBI Taxonomy" id="398673"/>
    <lineage>
        <taxon>Eukaryota</taxon>
        <taxon>Fungi</taxon>
        <taxon>Dikarya</taxon>
        <taxon>Ascomycota</taxon>
        <taxon>Pezizomycotina</taxon>
        <taxon>Sordariomycetes</taxon>
        <taxon>Hypocreomycetidae</taxon>
        <taxon>Hypocreales</taxon>
        <taxon>Hypocreaceae</taxon>
        <taxon>Trichoderma</taxon>
    </lineage>
</organism>
<protein>
    <recommendedName>
        <fullName evidence="10">Endo-chitosanase</fullName>
        <ecNumber evidence="10">3.2.1.132</ecNumber>
    </recommendedName>
</protein>
<dbReference type="EMBL" id="JPDN02000043">
    <property type="protein sequence ID" value="PON21956.1"/>
    <property type="molecule type" value="Genomic_DNA"/>
</dbReference>
<keyword evidence="9 10" id="KW-0624">Polysaccharide degradation</keyword>
<reference evidence="11 14" key="2">
    <citation type="submission" date="2017-02" db="EMBL/GenBank/DDBJ databases">
        <title>Genomes of Trichoderma spp. with biocontrol activity.</title>
        <authorList>
            <person name="Gardiner D."/>
            <person name="Kazan K."/>
            <person name="Vos C."/>
            <person name="Harvey P."/>
        </authorList>
    </citation>
    <scope>NUCLEOTIDE SEQUENCE [LARGE SCALE GENOMIC DNA]</scope>
    <source>
        <strain evidence="11 14">A5MH</strain>
    </source>
</reference>
<evidence type="ECO:0000313" key="11">
    <source>
        <dbReference type="EMBL" id="PNP46548.1"/>
    </source>
</evidence>
<dbReference type="Proteomes" id="UP000236546">
    <property type="component" value="Unassembled WGS sequence"/>
</dbReference>
<dbReference type="OrthoDB" id="4756206at2759"/>
<keyword evidence="13" id="KW-1185">Reference proteome</keyword>
<dbReference type="PANTHER" id="PTHR42061:SF9">
    <property type="entry name" value="ENDO-CHITOSANASE"/>
    <property type="match status" value="1"/>
</dbReference>
<dbReference type="Pfam" id="PF07335">
    <property type="entry name" value="Glyco_hydro_75"/>
    <property type="match status" value="1"/>
</dbReference>